<comment type="caution">
    <text evidence="1">The sequence shown here is derived from an EMBL/GenBank/DDBJ whole genome shotgun (WGS) entry which is preliminary data.</text>
</comment>
<sequence>MSSDDAISTKEMQATKVVKPEADQASGSHDPKEDEASGSHFQPFEETQKLSIVIHGKPNTFGVTPERLESLKQAADQPAKPRIQRVPFMLRENEDFKQYYEPRVVAIGPIHHGKSKIFDYSETIKHRLAGKFMEEHGIDVHVLYDKIMANLEKLKLCYAEDVMKEKNYSDDELTWMFLVDGCSMLHFIDCIVKDDSKLEKLNIKKDQMAFAQQDMFLLENQLPYELLELLMNSVVQITEKEAIKSSISSFICNNLMTMKTSPGGKSGKNTLVTSGEEKPTCHLLELLRKELINFKSDKAVRSDETHSFRNVKELIGSGILLEPTGNTSLAISFQQSCFTGTLKLPSLIVDDSTGPKFLNLIAYETCPDFMNDFQVTSYICFLDSLIDHPEDVQELRKAKILTNVLGSDKEVAELFNKIGKDLVPNPDLYVKVKDDMEKHYKSTWKSYTAEAYNTYFTSPWSFLALIGALLALFFSAVQAYFSLPSEK</sequence>
<gene>
    <name evidence="1" type="ORF">MANES_08G057000v8</name>
</gene>
<name>A0ACB7HAC3_MANES</name>
<protein>
    <submittedName>
        <fullName evidence="1">Uncharacterized protein</fullName>
    </submittedName>
</protein>
<dbReference type="EMBL" id="CM004394">
    <property type="protein sequence ID" value="KAG8648984.1"/>
    <property type="molecule type" value="Genomic_DNA"/>
</dbReference>
<evidence type="ECO:0000313" key="2">
    <source>
        <dbReference type="Proteomes" id="UP000091857"/>
    </source>
</evidence>
<evidence type="ECO:0000313" key="1">
    <source>
        <dbReference type="EMBL" id="KAG8648984.1"/>
    </source>
</evidence>
<reference evidence="2" key="1">
    <citation type="journal article" date="2016" name="Nat. Biotechnol.">
        <title>Sequencing wild and cultivated cassava and related species reveals extensive interspecific hybridization and genetic diversity.</title>
        <authorList>
            <person name="Bredeson J.V."/>
            <person name="Lyons J.B."/>
            <person name="Prochnik S.E."/>
            <person name="Wu G.A."/>
            <person name="Ha C.M."/>
            <person name="Edsinger-Gonzales E."/>
            <person name="Grimwood J."/>
            <person name="Schmutz J."/>
            <person name="Rabbi I.Y."/>
            <person name="Egesi C."/>
            <person name="Nauluvula P."/>
            <person name="Lebot V."/>
            <person name="Ndunguru J."/>
            <person name="Mkamilo G."/>
            <person name="Bart R.S."/>
            <person name="Setter T.L."/>
            <person name="Gleadow R.M."/>
            <person name="Kulakow P."/>
            <person name="Ferguson M.E."/>
            <person name="Rounsley S."/>
            <person name="Rokhsar D.S."/>
        </authorList>
    </citation>
    <scope>NUCLEOTIDE SEQUENCE [LARGE SCALE GENOMIC DNA]</scope>
    <source>
        <strain evidence="2">cv. AM560-2</strain>
    </source>
</reference>
<organism evidence="1 2">
    <name type="scientific">Manihot esculenta</name>
    <name type="common">Cassava</name>
    <name type="synonym">Jatropha manihot</name>
    <dbReference type="NCBI Taxonomy" id="3983"/>
    <lineage>
        <taxon>Eukaryota</taxon>
        <taxon>Viridiplantae</taxon>
        <taxon>Streptophyta</taxon>
        <taxon>Embryophyta</taxon>
        <taxon>Tracheophyta</taxon>
        <taxon>Spermatophyta</taxon>
        <taxon>Magnoliopsida</taxon>
        <taxon>eudicotyledons</taxon>
        <taxon>Gunneridae</taxon>
        <taxon>Pentapetalae</taxon>
        <taxon>rosids</taxon>
        <taxon>fabids</taxon>
        <taxon>Malpighiales</taxon>
        <taxon>Euphorbiaceae</taxon>
        <taxon>Crotonoideae</taxon>
        <taxon>Manihoteae</taxon>
        <taxon>Manihot</taxon>
    </lineage>
</organism>
<keyword evidence="2" id="KW-1185">Reference proteome</keyword>
<proteinExistence type="predicted"/>
<dbReference type="Proteomes" id="UP000091857">
    <property type="component" value="Chromosome 8"/>
</dbReference>
<accession>A0ACB7HAC3</accession>